<comment type="similarity">
    <text evidence="1">Belongs to the UPF0246 family.</text>
</comment>
<dbReference type="GO" id="GO:0005829">
    <property type="term" value="C:cytosol"/>
    <property type="evidence" value="ECO:0007669"/>
    <property type="project" value="TreeGrafter"/>
</dbReference>
<dbReference type="PANTHER" id="PTHR30283:SF4">
    <property type="entry name" value="PEROXIDE STRESS RESISTANCE PROTEIN YAAA"/>
    <property type="match status" value="1"/>
</dbReference>
<organism evidence="2">
    <name type="scientific">uncultured Anaerotruncus sp</name>
    <dbReference type="NCBI Taxonomy" id="905011"/>
    <lineage>
        <taxon>Bacteria</taxon>
        <taxon>Bacillati</taxon>
        <taxon>Bacillota</taxon>
        <taxon>Clostridia</taxon>
        <taxon>Eubacteriales</taxon>
        <taxon>Oscillospiraceae</taxon>
        <taxon>Anaerotruncus</taxon>
        <taxon>environmental samples</taxon>
    </lineage>
</organism>
<reference evidence="2" key="1">
    <citation type="submission" date="2015-09" db="EMBL/GenBank/DDBJ databases">
        <authorList>
            <consortium name="Pathogen Informatics"/>
        </authorList>
    </citation>
    <scope>NUCLEOTIDE SEQUENCE</scope>
    <source>
        <strain evidence="2">2789STDY5834896</strain>
    </source>
</reference>
<dbReference type="GO" id="GO:0033194">
    <property type="term" value="P:response to hydroperoxide"/>
    <property type="evidence" value="ECO:0007669"/>
    <property type="project" value="TreeGrafter"/>
</dbReference>
<evidence type="ECO:0000256" key="1">
    <source>
        <dbReference type="HAMAP-Rule" id="MF_00652"/>
    </source>
</evidence>
<dbReference type="AlphaFoldDB" id="A0A1C6K5M6"/>
<protein>
    <recommendedName>
        <fullName evidence="1">UPF0246 protein SAMEA3545359_02647</fullName>
    </recommendedName>
</protein>
<dbReference type="HAMAP" id="MF_00652">
    <property type="entry name" value="UPF0246"/>
    <property type="match status" value="1"/>
</dbReference>
<dbReference type="InterPro" id="IPR005583">
    <property type="entry name" value="YaaA"/>
</dbReference>
<name>A0A1C6K5M6_9FIRM</name>
<evidence type="ECO:0000313" key="2">
    <source>
        <dbReference type="EMBL" id="SCJ89561.1"/>
    </source>
</evidence>
<dbReference type="NCBIfam" id="NF002543">
    <property type="entry name" value="PRK02101.1-4"/>
    <property type="match status" value="1"/>
</dbReference>
<accession>A0A1C6K5M6</accession>
<dbReference type="PANTHER" id="PTHR30283">
    <property type="entry name" value="PEROXIDE STRESS RESPONSE PROTEIN YAAA"/>
    <property type="match status" value="1"/>
</dbReference>
<dbReference type="Pfam" id="PF03883">
    <property type="entry name" value="H2O2_YaaD"/>
    <property type="match status" value="1"/>
</dbReference>
<sequence>MQIMISPAKNMCRQPPTALPPGWQCTVPHFSRQPLQLARALKKLDPWQLEQLMHINPQLALRAYDDFQHFSDGCPPVPALLCYQGLQYKNIDPATLDTAEIHFLQQRLYIVSALYGLLRPCDGVRPYRLEMGLRWHPTGGKDLYAYWGGALCRQLFSHRQPVLDLASKEYSRAIVPYLAARHQLISCDFLVSRSGGLKTVATIAKQARGQMVRFIAQNQIDDPLALKAFSWQGFAFAPALSTLDRLVFVRQAP</sequence>
<gene>
    <name evidence="2" type="primary">yaaA</name>
    <name evidence="2" type="ORF">SAMEA3545359_02647</name>
</gene>
<dbReference type="EMBL" id="FMHG01000003">
    <property type="protein sequence ID" value="SCJ89561.1"/>
    <property type="molecule type" value="Genomic_DNA"/>
</dbReference>
<proteinExistence type="inferred from homology"/>